<feature type="compositionally biased region" description="Gly residues" evidence="1">
    <location>
        <begin position="8"/>
        <end position="19"/>
    </location>
</feature>
<protein>
    <submittedName>
        <fullName evidence="2">Uncharacterized protein</fullName>
    </submittedName>
</protein>
<keyword evidence="3" id="KW-1185">Reference proteome</keyword>
<feature type="region of interest" description="Disordered" evidence="1">
    <location>
        <begin position="252"/>
        <end position="271"/>
    </location>
</feature>
<dbReference type="OrthoDB" id="1883418at2759"/>
<feature type="compositionally biased region" description="Gly residues" evidence="1">
    <location>
        <begin position="145"/>
        <end position="156"/>
    </location>
</feature>
<dbReference type="KEGG" id="mng:MNEG_12929"/>
<feature type="compositionally biased region" description="Low complexity" evidence="1">
    <location>
        <begin position="20"/>
        <end position="75"/>
    </location>
</feature>
<reference evidence="2 3" key="1">
    <citation type="journal article" date="2013" name="BMC Genomics">
        <title>Reconstruction of the lipid metabolism for the microalga Monoraphidium neglectum from its genome sequence reveals characteristics suitable for biofuel production.</title>
        <authorList>
            <person name="Bogen C."/>
            <person name="Al-Dilaimi A."/>
            <person name="Albersmeier A."/>
            <person name="Wichmann J."/>
            <person name="Grundmann M."/>
            <person name="Rupp O."/>
            <person name="Lauersen K.J."/>
            <person name="Blifernez-Klassen O."/>
            <person name="Kalinowski J."/>
            <person name="Goesmann A."/>
            <person name="Mussgnug J.H."/>
            <person name="Kruse O."/>
        </authorList>
    </citation>
    <scope>NUCLEOTIDE SEQUENCE [LARGE SCALE GENOMIC DNA]</scope>
    <source>
        <strain evidence="2 3">SAG 48.87</strain>
    </source>
</reference>
<sequence length="527" mass="52397">MRHSLRSGGAGGTGSGASAGGAAATPPAAASAAAAADTKAAGGAAAGDARRSSSSSSSASSRRAGAGGLSPSASGCLGGGVQGLEAVWESLRLEGQQQAQQQQPKQQQQQRHRPQQGVAASGRSGDDGGAASDSSSSIGSESGSDGDGVDAGGGNPNGDAGPAGRRRSPVRKLRDVLAPLRPGVTGGGVTGYAAAEAAAGDSSTQRERLGLPRLSVDGAPQQHYNQGRTLPQDPRWDTRGQPRRRRCAACGGWEGTAGGSGGSGGAVDSSGGEAARARARAEPHRWDPEHLIVNGAGGAFLHPTHVFSYARFASLPDEAAEATAAIYATAGEDACACTCSLFAPAQRHRGPPIPPAALDADGAGGAWHYPCSPTGGSSADLDPSAPYRNPAAELAGFQEASAPSPAADAAAPAGAAAAPAAEAGRGRRAAETAGSGGGGGRAGGGGGVYKCAAVYPSAEKSRQLGRKNLHLFRLKNTRFDVIGGAIYYLSVVSLLPRCDAGRAMLVGQQMLSKCTYEICRFPPPPLE</sequence>
<dbReference type="EMBL" id="KK103740">
    <property type="protein sequence ID" value="KIY95033.1"/>
    <property type="molecule type" value="Genomic_DNA"/>
</dbReference>
<name>A0A0D2KGU7_9CHLO</name>
<evidence type="ECO:0000313" key="2">
    <source>
        <dbReference type="EMBL" id="KIY95033.1"/>
    </source>
</evidence>
<gene>
    <name evidence="2" type="ORF">MNEG_12929</name>
</gene>
<feature type="region of interest" description="Disordered" evidence="1">
    <location>
        <begin position="94"/>
        <end position="190"/>
    </location>
</feature>
<feature type="compositionally biased region" description="Gly residues" evidence="1">
    <location>
        <begin position="252"/>
        <end position="265"/>
    </location>
</feature>
<feature type="region of interest" description="Disordered" evidence="1">
    <location>
        <begin position="216"/>
        <end position="242"/>
    </location>
</feature>
<feature type="compositionally biased region" description="Low complexity" evidence="1">
    <location>
        <begin position="96"/>
        <end position="143"/>
    </location>
</feature>
<dbReference type="Proteomes" id="UP000054498">
    <property type="component" value="Unassembled WGS sequence"/>
</dbReference>
<feature type="region of interest" description="Disordered" evidence="1">
    <location>
        <begin position="418"/>
        <end position="442"/>
    </location>
</feature>
<organism evidence="2 3">
    <name type="scientific">Monoraphidium neglectum</name>
    <dbReference type="NCBI Taxonomy" id="145388"/>
    <lineage>
        <taxon>Eukaryota</taxon>
        <taxon>Viridiplantae</taxon>
        <taxon>Chlorophyta</taxon>
        <taxon>core chlorophytes</taxon>
        <taxon>Chlorophyceae</taxon>
        <taxon>CS clade</taxon>
        <taxon>Sphaeropleales</taxon>
        <taxon>Selenastraceae</taxon>
        <taxon>Monoraphidium</taxon>
    </lineage>
</organism>
<feature type="region of interest" description="Disordered" evidence="1">
    <location>
        <begin position="1"/>
        <end position="80"/>
    </location>
</feature>
<dbReference type="GeneID" id="25730340"/>
<dbReference type="AlphaFoldDB" id="A0A0D2KGU7"/>
<dbReference type="PANTHER" id="PTHR34211:SF3">
    <property type="entry name" value="CALCINEURIN-LIKE METALLO-PHOSPHOESTERASE SUPERFAMILY PROTEIN"/>
    <property type="match status" value="1"/>
</dbReference>
<evidence type="ECO:0000256" key="1">
    <source>
        <dbReference type="SAM" id="MobiDB-lite"/>
    </source>
</evidence>
<dbReference type="PANTHER" id="PTHR34211">
    <property type="entry name" value="CALCINEURIN-LIKE METALLO-PHOSPHOESTERASE SUPERFAMILY PROTEIN"/>
    <property type="match status" value="1"/>
</dbReference>
<evidence type="ECO:0000313" key="3">
    <source>
        <dbReference type="Proteomes" id="UP000054498"/>
    </source>
</evidence>
<dbReference type="RefSeq" id="XP_013894053.1">
    <property type="nucleotide sequence ID" value="XM_014038599.1"/>
</dbReference>
<accession>A0A0D2KGU7</accession>
<proteinExistence type="predicted"/>